<feature type="compositionally biased region" description="Basic and acidic residues" evidence="1">
    <location>
        <begin position="691"/>
        <end position="702"/>
    </location>
</feature>
<proteinExistence type="predicted"/>
<feature type="compositionally biased region" description="Acidic residues" evidence="1">
    <location>
        <begin position="146"/>
        <end position="157"/>
    </location>
</feature>
<sequence>MAGAVVVTMPFEVVGGSGGGTVALQTPATLDALKGVLDHVAGEKNRVEVKARRFVPLRSCVKETRGSRAAMLPIPSHGLRAKRALEPPSTISTSQAATDDESPVVITVRRGPDDATTFQVSKTTETSRVKQMVQHVAAGKAIKDLPEEEDPDEENEIGSELSDAPEKVTSGQAAAQLGVEEPADDGIAPQCRTIYANPNDAGSTTAAQGAAVRAREREERIANQGRDRMAGAVVVTMPFEVEGGSGGGTVALQTPATMDALKGVLDRVAGEKNRVEVEARRFVPLRFWEAFIRGDENKDVYADGDGGSVYRDAGNRRFRFLREGDSWMPSGDAPDSLPWFACQKGLKFRAMDGAGGGFRLYVKTLTGKTALEPPSTTSASQAATDDEAPVVITVRRGPDDATTFQVSKTTQTSRVKEMVLHVAAGKAIEDLAEEEEPEEEDEVESELFDSSSEDFDMSQDSVDSEEEESSAANDHARGARHKTSWWSKLLRANRNESRDRMAGAVVVTMPFEVEGGSGGGTVALQTPVTMDALKGVLDRVAGEKNRVEVKARRFVPLRFWEAFIRGDENKDVYADGDGSVYRDAGNRRFRFLREGDSWMPSGDAPDSLPWFACQKGLKFRAALEPPSTTSASQAAANDEAPVVITIRRGPDDATTFQVFKTTQTSRVKEMVLHVAAGKAIEDLPEEEKPEGEDKVGSEPDGG</sequence>
<feature type="region of interest" description="Disordered" evidence="1">
    <location>
        <begin position="139"/>
        <end position="173"/>
    </location>
</feature>
<evidence type="ECO:0000313" key="2">
    <source>
        <dbReference type="EMBL" id="CAK9083496.1"/>
    </source>
</evidence>
<name>A0ABP0Q8L8_9DINO</name>
<evidence type="ECO:0000256" key="1">
    <source>
        <dbReference type="SAM" id="MobiDB-lite"/>
    </source>
</evidence>
<protein>
    <recommendedName>
        <fullName evidence="4">FACT complex subunit SSRP1</fullName>
    </recommendedName>
</protein>
<gene>
    <name evidence="2" type="ORF">SCF082_LOCUS39631</name>
</gene>
<keyword evidence="3" id="KW-1185">Reference proteome</keyword>
<accession>A0ABP0Q8L8</accession>
<comment type="caution">
    <text evidence="2">The sequence shown here is derived from an EMBL/GenBank/DDBJ whole genome shotgun (WGS) entry which is preliminary data.</text>
</comment>
<evidence type="ECO:0000313" key="3">
    <source>
        <dbReference type="Proteomes" id="UP001642464"/>
    </source>
</evidence>
<dbReference type="Proteomes" id="UP001642464">
    <property type="component" value="Unassembled WGS sequence"/>
</dbReference>
<feature type="region of interest" description="Disordered" evidence="1">
    <location>
        <begin position="678"/>
        <end position="702"/>
    </location>
</feature>
<evidence type="ECO:0008006" key="4">
    <source>
        <dbReference type="Google" id="ProtNLM"/>
    </source>
</evidence>
<feature type="region of interest" description="Disordered" evidence="1">
    <location>
        <begin position="430"/>
        <end position="478"/>
    </location>
</feature>
<reference evidence="2 3" key="1">
    <citation type="submission" date="2024-02" db="EMBL/GenBank/DDBJ databases">
        <authorList>
            <person name="Chen Y."/>
            <person name="Shah S."/>
            <person name="Dougan E. K."/>
            <person name="Thang M."/>
            <person name="Chan C."/>
        </authorList>
    </citation>
    <scope>NUCLEOTIDE SEQUENCE [LARGE SCALE GENOMIC DNA]</scope>
</reference>
<feature type="compositionally biased region" description="Acidic residues" evidence="1">
    <location>
        <begin position="430"/>
        <end position="469"/>
    </location>
</feature>
<organism evidence="2 3">
    <name type="scientific">Durusdinium trenchii</name>
    <dbReference type="NCBI Taxonomy" id="1381693"/>
    <lineage>
        <taxon>Eukaryota</taxon>
        <taxon>Sar</taxon>
        <taxon>Alveolata</taxon>
        <taxon>Dinophyceae</taxon>
        <taxon>Suessiales</taxon>
        <taxon>Symbiodiniaceae</taxon>
        <taxon>Durusdinium</taxon>
    </lineage>
</organism>
<dbReference type="EMBL" id="CAXAMM010039067">
    <property type="protein sequence ID" value="CAK9083496.1"/>
    <property type="molecule type" value="Genomic_DNA"/>
</dbReference>